<accession>A0A2X0I9Y8</accession>
<dbReference type="AlphaFoldDB" id="A0A2X0I9Y8"/>
<evidence type="ECO:0000313" key="1">
    <source>
        <dbReference type="EMBL" id="RAG81764.1"/>
    </source>
</evidence>
<comment type="caution">
    <text evidence="1">The sequence shown here is derived from an EMBL/GenBank/DDBJ whole genome shotgun (WGS) entry which is preliminary data.</text>
</comment>
<evidence type="ECO:0000313" key="2">
    <source>
        <dbReference type="Proteomes" id="UP000248889"/>
    </source>
</evidence>
<proteinExistence type="predicted"/>
<gene>
    <name evidence="1" type="ORF">DN069_31175</name>
</gene>
<keyword evidence="2" id="KW-1185">Reference proteome</keyword>
<name>A0A2X0I9Y8_9ACTN</name>
<dbReference type="EMBL" id="QKYN01000139">
    <property type="protein sequence ID" value="RAG81764.1"/>
    <property type="molecule type" value="Genomic_DNA"/>
</dbReference>
<organism evidence="1 2">
    <name type="scientific">Streptacidiphilus pinicola</name>
    <dbReference type="NCBI Taxonomy" id="2219663"/>
    <lineage>
        <taxon>Bacteria</taxon>
        <taxon>Bacillati</taxon>
        <taxon>Actinomycetota</taxon>
        <taxon>Actinomycetes</taxon>
        <taxon>Kitasatosporales</taxon>
        <taxon>Streptomycetaceae</taxon>
        <taxon>Streptacidiphilus</taxon>
    </lineage>
</organism>
<sequence length="65" mass="6974">MNCSCPPPDRDLCLDCRGWGYQVGTVGDDRPKCPHCHGQGGQQPHDLACGALGPVEPAPPYPWSE</sequence>
<protein>
    <submittedName>
        <fullName evidence="1">Uncharacterized protein</fullName>
    </submittedName>
</protein>
<dbReference type="Proteomes" id="UP000248889">
    <property type="component" value="Unassembled WGS sequence"/>
</dbReference>
<reference evidence="1 2" key="1">
    <citation type="submission" date="2018-06" db="EMBL/GenBank/DDBJ databases">
        <title>Streptacidiphilus pinicola sp. nov., isolated from pine grove soil.</title>
        <authorList>
            <person name="Roh S.G."/>
            <person name="Park S."/>
            <person name="Kim M.-K."/>
            <person name="Yun B.-R."/>
            <person name="Park J."/>
            <person name="Kim M.J."/>
            <person name="Kim Y.S."/>
            <person name="Kim S.B."/>
        </authorList>
    </citation>
    <scope>NUCLEOTIDE SEQUENCE [LARGE SCALE GENOMIC DNA]</scope>
    <source>
        <strain evidence="1 2">MMS16-CNU450</strain>
    </source>
</reference>